<reference evidence="1" key="1">
    <citation type="submission" date="2021-05" db="EMBL/GenBank/DDBJ databases">
        <authorList>
            <person name="Pan Q."/>
            <person name="Jouanno E."/>
            <person name="Zahm M."/>
            <person name="Klopp C."/>
            <person name="Cabau C."/>
            <person name="Louis A."/>
            <person name="Berthelot C."/>
            <person name="Parey E."/>
            <person name="Roest Crollius H."/>
            <person name="Montfort J."/>
            <person name="Robinson-Rechavi M."/>
            <person name="Bouchez O."/>
            <person name="Lampietro C."/>
            <person name="Lopez Roques C."/>
            <person name="Donnadieu C."/>
            <person name="Postlethwait J."/>
            <person name="Bobe J."/>
            <person name="Dillon D."/>
            <person name="Chandos A."/>
            <person name="von Hippel F."/>
            <person name="Guiguen Y."/>
        </authorList>
    </citation>
    <scope>NUCLEOTIDE SEQUENCE</scope>
    <source>
        <strain evidence="1">YG-Jan2019</strain>
    </source>
</reference>
<evidence type="ECO:0000313" key="2">
    <source>
        <dbReference type="Proteomes" id="UP001157502"/>
    </source>
</evidence>
<proteinExistence type="predicted"/>
<comment type="caution">
    <text evidence="1">The sequence shown here is derived from an EMBL/GenBank/DDBJ whole genome shotgun (WGS) entry which is preliminary data.</text>
</comment>
<protein>
    <submittedName>
        <fullName evidence="1">Uncharacterized protein</fullName>
    </submittedName>
</protein>
<dbReference type="Proteomes" id="UP001157502">
    <property type="component" value="Chromosome 8"/>
</dbReference>
<name>A0ACC2GXT5_DALPE</name>
<dbReference type="EMBL" id="CM055735">
    <property type="protein sequence ID" value="KAJ8008514.1"/>
    <property type="molecule type" value="Genomic_DNA"/>
</dbReference>
<keyword evidence="2" id="KW-1185">Reference proteome</keyword>
<evidence type="ECO:0000313" key="1">
    <source>
        <dbReference type="EMBL" id="KAJ8008514.1"/>
    </source>
</evidence>
<gene>
    <name evidence="1" type="ORF">DPEC_G00105670</name>
</gene>
<sequence>MCHAPSSPFSARGESERMQPGIHGNPHLSRVNLDTKPDVHDSQDMLHPMITGTQGVNRPTDSGQGFNIKLITSVATFIPVQPDL</sequence>
<organism evidence="1 2">
    <name type="scientific">Dallia pectoralis</name>
    <name type="common">Alaska blackfish</name>
    <dbReference type="NCBI Taxonomy" id="75939"/>
    <lineage>
        <taxon>Eukaryota</taxon>
        <taxon>Metazoa</taxon>
        <taxon>Chordata</taxon>
        <taxon>Craniata</taxon>
        <taxon>Vertebrata</taxon>
        <taxon>Euteleostomi</taxon>
        <taxon>Actinopterygii</taxon>
        <taxon>Neopterygii</taxon>
        <taxon>Teleostei</taxon>
        <taxon>Protacanthopterygii</taxon>
        <taxon>Esociformes</taxon>
        <taxon>Umbridae</taxon>
        <taxon>Dallia</taxon>
    </lineage>
</organism>
<accession>A0ACC2GXT5</accession>